<dbReference type="EMBL" id="CVRI01000059">
    <property type="protein sequence ID" value="CRL03295.1"/>
    <property type="molecule type" value="Genomic_DNA"/>
</dbReference>
<protein>
    <submittedName>
        <fullName evidence="1">CLUMA_CG016609, isoform A</fullName>
    </submittedName>
</protein>
<organism evidence="1 2">
    <name type="scientific">Clunio marinus</name>
    <dbReference type="NCBI Taxonomy" id="568069"/>
    <lineage>
        <taxon>Eukaryota</taxon>
        <taxon>Metazoa</taxon>
        <taxon>Ecdysozoa</taxon>
        <taxon>Arthropoda</taxon>
        <taxon>Hexapoda</taxon>
        <taxon>Insecta</taxon>
        <taxon>Pterygota</taxon>
        <taxon>Neoptera</taxon>
        <taxon>Endopterygota</taxon>
        <taxon>Diptera</taxon>
        <taxon>Nematocera</taxon>
        <taxon>Chironomoidea</taxon>
        <taxon>Chironomidae</taxon>
        <taxon>Clunio</taxon>
    </lineage>
</organism>
<accession>A0A1J1ISW3</accession>
<dbReference type="Proteomes" id="UP000183832">
    <property type="component" value="Unassembled WGS sequence"/>
</dbReference>
<reference evidence="1 2" key="1">
    <citation type="submission" date="2015-04" db="EMBL/GenBank/DDBJ databases">
        <authorList>
            <person name="Syromyatnikov M.Y."/>
            <person name="Popov V.N."/>
        </authorList>
    </citation>
    <scope>NUCLEOTIDE SEQUENCE [LARGE SCALE GENOMIC DNA]</scope>
</reference>
<evidence type="ECO:0000313" key="1">
    <source>
        <dbReference type="EMBL" id="CRL03295.1"/>
    </source>
</evidence>
<dbReference type="AlphaFoldDB" id="A0A1J1ISW3"/>
<keyword evidence="2" id="KW-1185">Reference proteome</keyword>
<evidence type="ECO:0000313" key="2">
    <source>
        <dbReference type="Proteomes" id="UP000183832"/>
    </source>
</evidence>
<gene>
    <name evidence="1" type="ORF">CLUMA_CG016609</name>
</gene>
<proteinExistence type="predicted"/>
<sequence>MEMIVPAFPLTIIENNEEKVFPIKRAYEKFKIRLKFHLKSSKLIDSSMNELVDNGNRYDEMIFNDFNGTILNSLEVITNGKNENLKHIHEQTNKH</sequence>
<name>A0A1J1ISW3_9DIPT</name>